<dbReference type="InterPro" id="IPR029787">
    <property type="entry name" value="Nucleotide_cyclase"/>
</dbReference>
<evidence type="ECO:0000313" key="8">
    <source>
        <dbReference type="Proteomes" id="UP000289193"/>
    </source>
</evidence>
<dbReference type="GO" id="GO:1902201">
    <property type="term" value="P:negative regulation of bacterial-type flagellum-dependent cell motility"/>
    <property type="evidence" value="ECO:0007669"/>
    <property type="project" value="TreeGrafter"/>
</dbReference>
<dbReference type="SUPFAM" id="SSF55073">
    <property type="entry name" value="Nucleotide cyclase"/>
    <property type="match status" value="1"/>
</dbReference>
<reference evidence="6 8" key="1">
    <citation type="submission" date="2017-10" db="EMBL/GenBank/DDBJ databases">
        <title>Genomics of the genus Arcobacter.</title>
        <authorList>
            <person name="Perez-Cataluna A."/>
            <person name="Figueras M.J."/>
        </authorList>
    </citation>
    <scope>NUCLEOTIDE SEQUENCE [LARGE SCALE GENOMIC DNA]</scope>
    <source>
        <strain evidence="6 8">CECT 7835</strain>
    </source>
</reference>
<keyword evidence="3" id="KW-0812">Transmembrane</keyword>
<keyword evidence="8" id="KW-1185">Reference proteome</keyword>
<dbReference type="Pfam" id="PF00990">
    <property type="entry name" value="GGDEF"/>
    <property type="match status" value="1"/>
</dbReference>
<organism evidence="6 8">
    <name type="scientific">Halarcobacter bivalviorum</name>
    <dbReference type="NCBI Taxonomy" id="663364"/>
    <lineage>
        <taxon>Bacteria</taxon>
        <taxon>Pseudomonadati</taxon>
        <taxon>Campylobacterota</taxon>
        <taxon>Epsilonproteobacteria</taxon>
        <taxon>Campylobacterales</taxon>
        <taxon>Arcobacteraceae</taxon>
        <taxon>Halarcobacter</taxon>
    </lineage>
</organism>
<dbReference type="NCBIfam" id="TIGR00254">
    <property type="entry name" value="GGDEF"/>
    <property type="match status" value="1"/>
</dbReference>
<dbReference type="PANTHER" id="PTHR45138">
    <property type="entry name" value="REGULATORY COMPONENTS OF SENSORY TRANSDUCTION SYSTEM"/>
    <property type="match status" value="1"/>
</dbReference>
<sequence>MNIKKFNFCKFSILLSIVLLSYISITTYIEFFSNNAISTKEFFTIKIISLSIIFITLALIFTFFKIYKNKYIEKEIIQRTNEILNENEKLKIHSHIDTLTQCLNKKYFMERFNEEIKRAIRDKQYLSLIVVDIDEFKAFNDIYGRSEGDECLKLIANILVNHCNRPSDLVARFEGDEFYILLPNTNEPLTIANKCLDSVRRLNIPHDNSIASNILTISMGASTLLPLHPDQQEELLLNAKEALSQAKKSGRNRVL</sequence>
<feature type="transmembrane region" description="Helical" evidence="3">
    <location>
        <begin position="43"/>
        <end position="64"/>
    </location>
</feature>
<name>A0AAX2ADW4_9BACT</name>
<comment type="catalytic activity">
    <reaction evidence="2">
        <text>2 GTP = 3',3'-c-di-GMP + 2 diphosphate</text>
        <dbReference type="Rhea" id="RHEA:24898"/>
        <dbReference type="ChEBI" id="CHEBI:33019"/>
        <dbReference type="ChEBI" id="CHEBI:37565"/>
        <dbReference type="ChEBI" id="CHEBI:58805"/>
        <dbReference type="EC" id="2.7.7.65"/>
    </reaction>
</comment>
<dbReference type="RefSeq" id="WP_114838631.1">
    <property type="nucleotide sequence ID" value="NZ_CP031217.1"/>
</dbReference>
<evidence type="ECO:0000256" key="1">
    <source>
        <dbReference type="ARBA" id="ARBA00012528"/>
    </source>
</evidence>
<dbReference type="KEGG" id="hbv:ABIV_0755"/>
<dbReference type="InterPro" id="IPR050469">
    <property type="entry name" value="Diguanylate_Cyclase"/>
</dbReference>
<dbReference type="Gene3D" id="3.30.70.270">
    <property type="match status" value="1"/>
</dbReference>
<dbReference type="InterPro" id="IPR000160">
    <property type="entry name" value="GGDEF_dom"/>
</dbReference>
<evidence type="ECO:0000313" key="7">
    <source>
        <dbReference type="Proteomes" id="UP000253850"/>
    </source>
</evidence>
<dbReference type="Proteomes" id="UP000289193">
    <property type="component" value="Unassembled WGS sequence"/>
</dbReference>
<dbReference type="SMART" id="SM00267">
    <property type="entry name" value="GGDEF"/>
    <property type="match status" value="1"/>
</dbReference>
<feature type="domain" description="GGDEF" evidence="4">
    <location>
        <begin position="124"/>
        <end position="255"/>
    </location>
</feature>
<feature type="transmembrane region" description="Helical" evidence="3">
    <location>
        <begin position="12"/>
        <end position="31"/>
    </location>
</feature>
<dbReference type="EMBL" id="CP031217">
    <property type="protein sequence ID" value="AXH11768.1"/>
    <property type="molecule type" value="Genomic_DNA"/>
</dbReference>
<keyword evidence="3" id="KW-0472">Membrane</keyword>
<dbReference type="Proteomes" id="UP000253850">
    <property type="component" value="Chromosome"/>
</dbReference>
<dbReference type="GO" id="GO:0052621">
    <property type="term" value="F:diguanylate cyclase activity"/>
    <property type="evidence" value="ECO:0007669"/>
    <property type="project" value="UniProtKB-EC"/>
</dbReference>
<proteinExistence type="predicted"/>
<dbReference type="EC" id="2.7.7.65" evidence="1"/>
<dbReference type="CDD" id="cd01949">
    <property type="entry name" value="GGDEF"/>
    <property type="match status" value="1"/>
</dbReference>
<dbReference type="GO" id="GO:0005886">
    <property type="term" value="C:plasma membrane"/>
    <property type="evidence" value="ECO:0007669"/>
    <property type="project" value="TreeGrafter"/>
</dbReference>
<evidence type="ECO:0000313" key="5">
    <source>
        <dbReference type="EMBL" id="AXH11768.1"/>
    </source>
</evidence>
<dbReference type="FunFam" id="3.30.70.270:FF:000001">
    <property type="entry name" value="Diguanylate cyclase domain protein"/>
    <property type="match status" value="1"/>
</dbReference>
<gene>
    <name evidence="5" type="ORF">ABIV_0755</name>
    <name evidence="6" type="ORF">CRV05_00560</name>
</gene>
<dbReference type="EMBL" id="PDKM01000001">
    <property type="protein sequence ID" value="RXK10896.1"/>
    <property type="molecule type" value="Genomic_DNA"/>
</dbReference>
<protein>
    <recommendedName>
        <fullName evidence="1">diguanylate cyclase</fullName>
        <ecNumber evidence="1">2.7.7.65</ecNumber>
    </recommendedName>
</protein>
<evidence type="ECO:0000256" key="3">
    <source>
        <dbReference type="SAM" id="Phobius"/>
    </source>
</evidence>
<dbReference type="AlphaFoldDB" id="A0AAX2ADW4"/>
<evidence type="ECO:0000313" key="6">
    <source>
        <dbReference type="EMBL" id="RXK10896.1"/>
    </source>
</evidence>
<evidence type="ECO:0000256" key="2">
    <source>
        <dbReference type="ARBA" id="ARBA00034247"/>
    </source>
</evidence>
<dbReference type="PROSITE" id="PS50887">
    <property type="entry name" value="GGDEF"/>
    <property type="match status" value="1"/>
</dbReference>
<dbReference type="GO" id="GO:0043709">
    <property type="term" value="P:cell adhesion involved in single-species biofilm formation"/>
    <property type="evidence" value="ECO:0007669"/>
    <property type="project" value="TreeGrafter"/>
</dbReference>
<keyword evidence="3" id="KW-1133">Transmembrane helix</keyword>
<accession>A0AAX2ADW4</accession>
<evidence type="ECO:0000259" key="4">
    <source>
        <dbReference type="PROSITE" id="PS50887"/>
    </source>
</evidence>
<dbReference type="PANTHER" id="PTHR45138:SF9">
    <property type="entry name" value="DIGUANYLATE CYCLASE DGCM-RELATED"/>
    <property type="match status" value="1"/>
</dbReference>
<reference evidence="5 7" key="2">
    <citation type="submission" date="2018-07" db="EMBL/GenBank/DDBJ databases">
        <title>Complete genome of the Arcobacter bivalviorum type strain LMG 26154.</title>
        <authorList>
            <person name="Miller W.G."/>
            <person name="Yee E."/>
            <person name="Bono J.L."/>
        </authorList>
    </citation>
    <scope>NUCLEOTIDE SEQUENCE [LARGE SCALE GENOMIC DNA]</scope>
    <source>
        <strain evidence="5 7">LMG 26154</strain>
    </source>
</reference>
<dbReference type="InterPro" id="IPR043128">
    <property type="entry name" value="Rev_trsase/Diguanyl_cyclase"/>
</dbReference>